<feature type="region of interest" description="Disordered" evidence="1">
    <location>
        <begin position="321"/>
        <end position="372"/>
    </location>
</feature>
<dbReference type="GO" id="GO:0030036">
    <property type="term" value="P:actin cytoskeleton organization"/>
    <property type="evidence" value="ECO:0007669"/>
    <property type="project" value="TreeGrafter"/>
</dbReference>
<feature type="compositionally biased region" description="Low complexity" evidence="1">
    <location>
        <begin position="334"/>
        <end position="344"/>
    </location>
</feature>
<feature type="compositionally biased region" description="Low complexity" evidence="1">
    <location>
        <begin position="83"/>
        <end position="95"/>
    </location>
</feature>
<keyword evidence="3" id="KW-1185">Reference proteome</keyword>
<dbReference type="PANTHER" id="PTHR12751:SF18">
    <property type="entry name" value="PHOSPHATASE AND ACTIN REGULATOR 1"/>
    <property type="match status" value="1"/>
</dbReference>
<sequence length="484" mass="55701">MSTIILHQYDLPLKQYENNIVDKHFDIKSPFQTTNTTTLPTLIVKSDSESDTTTIIDDEDDEDNNNNNSSSSIVLNQKDDSSITETTTSSDITLSQEDDIPGTSVPNTPTTSLSSSQSSKIPTTTMESDNNQLLSELTFSSKTDEQVNHLYIDVSKTTTPIVKLHNLKSRFKQVLGLSHNHKKHRRTRRHCVDFEQHYPSHSTKQNNTLYIEKERKKDNENIIIDNNKNNQYTEQYRESMDLPVPTWHLEHYHPASPVPTLSYSICGPGRYQHHLQQGVKQSQNQQKKLPQQPIIPPSPFPTSTPTKMPVKGILKKQSKFPLPEEQDQQCNIESNSSSLKLSSSATVIEKREQHHHLSVEENNKSTTSNSAFKSRSWLHKLKNTMISYNPSSSTQQQTNNANTKNKNGETEERKQRKRTIRYNKMVIVHETYTPQEYNREPDPNISCIFLTAEEAQDIKNELNMYKFNEMIVHPNSRIYTHFFI</sequence>
<evidence type="ECO:0000256" key="1">
    <source>
        <dbReference type="SAM" id="MobiDB-lite"/>
    </source>
</evidence>
<comment type="caution">
    <text evidence="2">The sequence shown here is derived from an EMBL/GenBank/DDBJ whole genome shotgun (WGS) entry which is preliminary data.</text>
</comment>
<accession>A0A8H7RYL4</accession>
<dbReference type="AlphaFoldDB" id="A0A8H7RYL4"/>
<feature type="compositionally biased region" description="Basic and acidic residues" evidence="1">
    <location>
        <begin position="348"/>
        <end position="363"/>
    </location>
</feature>
<feature type="region of interest" description="Disordered" evidence="1">
    <location>
        <begin position="47"/>
        <end position="126"/>
    </location>
</feature>
<dbReference type="Proteomes" id="UP000646827">
    <property type="component" value="Unassembled WGS sequence"/>
</dbReference>
<proteinExistence type="predicted"/>
<feature type="compositionally biased region" description="Low complexity" evidence="1">
    <location>
        <begin position="103"/>
        <end position="125"/>
    </location>
</feature>
<feature type="compositionally biased region" description="Low complexity" evidence="1">
    <location>
        <begin position="276"/>
        <end position="292"/>
    </location>
</feature>
<reference evidence="2 3" key="1">
    <citation type="submission" date="2020-12" db="EMBL/GenBank/DDBJ databases">
        <title>Metabolic potential, ecology and presence of endohyphal bacteria is reflected in genomic diversity of Mucoromycotina.</title>
        <authorList>
            <person name="Muszewska A."/>
            <person name="Okrasinska A."/>
            <person name="Steczkiewicz K."/>
            <person name="Drgas O."/>
            <person name="Orlowska M."/>
            <person name="Perlinska-Lenart U."/>
            <person name="Aleksandrzak-Piekarczyk T."/>
            <person name="Szatraj K."/>
            <person name="Zielenkiewicz U."/>
            <person name="Pilsyk S."/>
            <person name="Malc E."/>
            <person name="Mieczkowski P."/>
            <person name="Kruszewska J.S."/>
            <person name="Biernat P."/>
            <person name="Pawlowska J."/>
        </authorList>
    </citation>
    <scope>NUCLEOTIDE SEQUENCE [LARGE SCALE GENOMIC DNA]</scope>
    <source>
        <strain evidence="2 3">CBS 142.35</strain>
    </source>
</reference>
<evidence type="ECO:0000313" key="2">
    <source>
        <dbReference type="EMBL" id="KAG2218236.1"/>
    </source>
</evidence>
<gene>
    <name evidence="2" type="ORF">INT45_002755</name>
</gene>
<feature type="region of interest" description="Disordered" evidence="1">
    <location>
        <begin position="274"/>
        <end position="309"/>
    </location>
</feature>
<evidence type="ECO:0000313" key="3">
    <source>
        <dbReference type="Proteomes" id="UP000646827"/>
    </source>
</evidence>
<dbReference type="GO" id="GO:0003779">
    <property type="term" value="F:actin binding"/>
    <property type="evidence" value="ECO:0007669"/>
    <property type="project" value="TreeGrafter"/>
</dbReference>
<feature type="compositionally biased region" description="Low complexity" evidence="1">
    <location>
        <begin position="389"/>
        <end position="405"/>
    </location>
</feature>
<feature type="region of interest" description="Disordered" evidence="1">
    <location>
        <begin position="387"/>
        <end position="416"/>
    </location>
</feature>
<organism evidence="2 3">
    <name type="scientific">Circinella minor</name>
    <dbReference type="NCBI Taxonomy" id="1195481"/>
    <lineage>
        <taxon>Eukaryota</taxon>
        <taxon>Fungi</taxon>
        <taxon>Fungi incertae sedis</taxon>
        <taxon>Mucoromycota</taxon>
        <taxon>Mucoromycotina</taxon>
        <taxon>Mucoromycetes</taxon>
        <taxon>Mucorales</taxon>
        <taxon>Lichtheimiaceae</taxon>
        <taxon>Circinella</taxon>
    </lineage>
</organism>
<feature type="compositionally biased region" description="Pro residues" evidence="1">
    <location>
        <begin position="293"/>
        <end position="302"/>
    </location>
</feature>
<dbReference type="OrthoDB" id="5563016at2759"/>
<dbReference type="PANTHER" id="PTHR12751">
    <property type="entry name" value="PHOSPHATASE AND ACTIN REGULATOR PHACTR"/>
    <property type="match status" value="1"/>
</dbReference>
<protein>
    <submittedName>
        <fullName evidence="2">Uncharacterized protein</fullName>
    </submittedName>
</protein>
<dbReference type="EMBL" id="JAEPRB010000243">
    <property type="protein sequence ID" value="KAG2218236.1"/>
    <property type="molecule type" value="Genomic_DNA"/>
</dbReference>
<name>A0A8H7RYL4_9FUNG</name>